<name>A0A6B0XX95_9RHOB</name>
<dbReference type="PIRSF" id="PIRSF032064">
    <property type="entry name" value="UCP032064"/>
    <property type="match status" value="1"/>
</dbReference>
<reference evidence="1" key="1">
    <citation type="submission" date="2019-09" db="EMBL/GenBank/DDBJ databases">
        <title>Characterisation of the sponge microbiome using genome-centric metagenomics.</title>
        <authorList>
            <person name="Engelberts J.P."/>
            <person name="Robbins S.J."/>
            <person name="De Goeij J.M."/>
            <person name="Aranda M."/>
            <person name="Bell S.C."/>
            <person name="Webster N.S."/>
        </authorList>
    </citation>
    <scope>NUCLEOTIDE SEQUENCE</scope>
    <source>
        <strain evidence="1">SB0664_bin_43</strain>
    </source>
</reference>
<dbReference type="Pfam" id="PF05258">
    <property type="entry name" value="DciA"/>
    <property type="match status" value="1"/>
</dbReference>
<comment type="caution">
    <text evidence="1">The sequence shown here is derived from an EMBL/GenBank/DDBJ whole genome shotgun (WGS) entry which is preliminary data.</text>
</comment>
<proteinExistence type="predicted"/>
<gene>
    <name evidence="1" type="ORF">F4Y60_02100</name>
</gene>
<dbReference type="EMBL" id="VXRY01000083">
    <property type="protein sequence ID" value="MXY32885.1"/>
    <property type="molecule type" value="Genomic_DNA"/>
</dbReference>
<dbReference type="InterPro" id="IPR010593">
    <property type="entry name" value="DUF1159"/>
</dbReference>
<sequence>MQEPRRRERGFERASSLVAGRVRAAGEHRGFAVSRLLTHWTEVAGPDIARVSRPVEVTYGRGLGATLTLLTTGPEAPMLEMQKDKIRGRVNACYGYGAIEKIRITQTAATGFGAPDATPDCKDIGSARPVSNKAREAASEIRDEGLRKALERLGSNVLFDDKHK</sequence>
<protein>
    <submittedName>
        <fullName evidence="1">DUF721 domain-containing protein</fullName>
    </submittedName>
</protein>
<organism evidence="1">
    <name type="scientific">Boseongicola sp. SB0664_bin_43</name>
    <dbReference type="NCBI Taxonomy" id="2604844"/>
    <lineage>
        <taxon>Bacteria</taxon>
        <taxon>Pseudomonadati</taxon>
        <taxon>Pseudomonadota</taxon>
        <taxon>Alphaproteobacteria</taxon>
        <taxon>Rhodobacterales</taxon>
        <taxon>Paracoccaceae</taxon>
        <taxon>Boseongicola</taxon>
    </lineage>
</organism>
<dbReference type="InterPro" id="IPR007922">
    <property type="entry name" value="DciA-like"/>
</dbReference>
<dbReference type="AlphaFoldDB" id="A0A6B0XX95"/>
<evidence type="ECO:0000313" key="1">
    <source>
        <dbReference type="EMBL" id="MXY32885.1"/>
    </source>
</evidence>
<accession>A0A6B0XX95</accession>